<dbReference type="PANTHER" id="PTHR43855:SF1">
    <property type="entry name" value="THIOSULFATE SULFURTRANSFERASE"/>
    <property type="match status" value="1"/>
</dbReference>
<dbReference type="Proteomes" id="UP001596043">
    <property type="component" value="Unassembled WGS sequence"/>
</dbReference>
<evidence type="ECO:0000256" key="2">
    <source>
        <dbReference type="RuleBase" id="RU000507"/>
    </source>
</evidence>
<name>A0ABV9HTL3_9FLAO</name>
<keyword evidence="2 4" id="KW-0808">Transferase</keyword>
<sequence length="314" mass="36069">MNWRISIVLLLVLSACKKEKATVIHVPDQTTESIENNYIIEVDELLKIAKEPTIKIIDFRKAEIYNQEHIEGALHIWRTDVEDPTYPYNGMMAGREQLETLFSDLGIDTNDTIIIYDDNALCDSSRLWWILQNYDFTNVKLFHGGITDWKNKGGMVSKEVPKVTKTVFKLTDTPSMKYYVSKTEMEEAITDNTIILDTRSYDEFTGKRQKKGAAKGGRIPNSKHIDWSLAVHYHGDKKIKPTEELNQLYSELGISKSDPIIAYCHSGVRSSHTTFILTQLLGYKNVKNYDGSWTEWSHFDELPTEQDSVTTLFN</sequence>
<gene>
    <name evidence="4" type="ORF">ACFO3O_04470</name>
</gene>
<protein>
    <recommendedName>
        <fullName evidence="2">Sulfurtransferase</fullName>
    </recommendedName>
</protein>
<dbReference type="GO" id="GO:0016740">
    <property type="term" value="F:transferase activity"/>
    <property type="evidence" value="ECO:0007669"/>
    <property type="project" value="UniProtKB-KW"/>
</dbReference>
<dbReference type="PROSITE" id="PS00683">
    <property type="entry name" value="RHODANESE_2"/>
    <property type="match status" value="1"/>
</dbReference>
<evidence type="ECO:0000259" key="3">
    <source>
        <dbReference type="PROSITE" id="PS50206"/>
    </source>
</evidence>
<proteinExistence type="predicted"/>
<dbReference type="PANTHER" id="PTHR43855">
    <property type="entry name" value="THIOSULFATE SULFURTRANSFERASE"/>
    <property type="match status" value="1"/>
</dbReference>
<keyword evidence="5" id="KW-1185">Reference proteome</keyword>
<keyword evidence="1" id="KW-0677">Repeat</keyword>
<dbReference type="CDD" id="cd01449">
    <property type="entry name" value="TST_Repeat_2"/>
    <property type="match status" value="1"/>
</dbReference>
<organism evidence="4 5">
    <name type="scientific">Dokdonia ponticola</name>
    <dbReference type="NCBI Taxonomy" id="2041041"/>
    <lineage>
        <taxon>Bacteria</taxon>
        <taxon>Pseudomonadati</taxon>
        <taxon>Bacteroidota</taxon>
        <taxon>Flavobacteriia</taxon>
        <taxon>Flavobacteriales</taxon>
        <taxon>Flavobacteriaceae</taxon>
        <taxon>Dokdonia</taxon>
    </lineage>
</organism>
<dbReference type="Pfam" id="PF00581">
    <property type="entry name" value="Rhodanese"/>
    <property type="match status" value="2"/>
</dbReference>
<dbReference type="InterPro" id="IPR051126">
    <property type="entry name" value="Thiosulfate_sulfurtransferase"/>
</dbReference>
<comment type="caution">
    <text evidence="4">The sequence shown here is derived from an EMBL/GenBank/DDBJ whole genome shotgun (WGS) entry which is preliminary data.</text>
</comment>
<evidence type="ECO:0000313" key="5">
    <source>
        <dbReference type="Proteomes" id="UP001596043"/>
    </source>
</evidence>
<evidence type="ECO:0000256" key="1">
    <source>
        <dbReference type="ARBA" id="ARBA00022737"/>
    </source>
</evidence>
<dbReference type="PROSITE" id="PS50206">
    <property type="entry name" value="RHODANESE_3"/>
    <property type="match status" value="2"/>
</dbReference>
<reference evidence="5" key="1">
    <citation type="journal article" date="2019" name="Int. J. Syst. Evol. Microbiol.">
        <title>The Global Catalogue of Microorganisms (GCM) 10K type strain sequencing project: providing services to taxonomists for standard genome sequencing and annotation.</title>
        <authorList>
            <consortium name="The Broad Institute Genomics Platform"/>
            <consortium name="The Broad Institute Genome Sequencing Center for Infectious Disease"/>
            <person name="Wu L."/>
            <person name="Ma J."/>
        </authorList>
    </citation>
    <scope>NUCLEOTIDE SEQUENCE [LARGE SCALE GENOMIC DNA]</scope>
    <source>
        <strain evidence="5">YJ-61-S</strain>
    </source>
</reference>
<evidence type="ECO:0000313" key="4">
    <source>
        <dbReference type="EMBL" id="MFC4633147.1"/>
    </source>
</evidence>
<dbReference type="CDD" id="cd01448">
    <property type="entry name" value="TST_Repeat_1"/>
    <property type="match status" value="1"/>
</dbReference>
<dbReference type="SMART" id="SM00450">
    <property type="entry name" value="RHOD"/>
    <property type="match status" value="2"/>
</dbReference>
<dbReference type="InterPro" id="IPR001307">
    <property type="entry name" value="Thiosulphate_STrfase_CS"/>
</dbReference>
<feature type="domain" description="Rhodanese" evidence="3">
    <location>
        <begin position="189"/>
        <end position="305"/>
    </location>
</feature>
<dbReference type="PROSITE" id="PS51257">
    <property type="entry name" value="PROKAR_LIPOPROTEIN"/>
    <property type="match status" value="1"/>
</dbReference>
<dbReference type="EMBL" id="JBHSFV010000002">
    <property type="protein sequence ID" value="MFC4633147.1"/>
    <property type="molecule type" value="Genomic_DNA"/>
</dbReference>
<dbReference type="InterPro" id="IPR036873">
    <property type="entry name" value="Rhodanese-like_dom_sf"/>
</dbReference>
<dbReference type="RefSeq" id="WP_379977340.1">
    <property type="nucleotide sequence ID" value="NZ_JBHSFV010000002.1"/>
</dbReference>
<feature type="domain" description="Rhodanese" evidence="3">
    <location>
        <begin position="50"/>
        <end position="158"/>
    </location>
</feature>
<dbReference type="SUPFAM" id="SSF52821">
    <property type="entry name" value="Rhodanese/Cell cycle control phosphatase"/>
    <property type="match status" value="2"/>
</dbReference>
<accession>A0ABV9HTL3</accession>
<dbReference type="Gene3D" id="3.40.250.10">
    <property type="entry name" value="Rhodanese-like domain"/>
    <property type="match status" value="2"/>
</dbReference>
<dbReference type="InterPro" id="IPR001763">
    <property type="entry name" value="Rhodanese-like_dom"/>
</dbReference>